<feature type="compositionally biased region" description="Pro residues" evidence="1">
    <location>
        <begin position="314"/>
        <end position="327"/>
    </location>
</feature>
<proteinExistence type="predicted"/>
<name>A0AAN9BYS4_9CAEN</name>
<feature type="compositionally biased region" description="Basic and acidic residues" evidence="1">
    <location>
        <begin position="330"/>
        <end position="366"/>
    </location>
</feature>
<dbReference type="AlphaFoldDB" id="A0AAN9BYS4"/>
<feature type="compositionally biased region" description="Polar residues" evidence="1">
    <location>
        <begin position="82"/>
        <end position="103"/>
    </location>
</feature>
<dbReference type="Proteomes" id="UP001374579">
    <property type="component" value="Unassembled WGS sequence"/>
</dbReference>
<feature type="compositionally biased region" description="Acidic residues" evidence="1">
    <location>
        <begin position="373"/>
        <end position="393"/>
    </location>
</feature>
<organism evidence="2 3">
    <name type="scientific">Littorina saxatilis</name>
    <dbReference type="NCBI Taxonomy" id="31220"/>
    <lineage>
        <taxon>Eukaryota</taxon>
        <taxon>Metazoa</taxon>
        <taxon>Spiralia</taxon>
        <taxon>Lophotrochozoa</taxon>
        <taxon>Mollusca</taxon>
        <taxon>Gastropoda</taxon>
        <taxon>Caenogastropoda</taxon>
        <taxon>Littorinimorpha</taxon>
        <taxon>Littorinoidea</taxon>
        <taxon>Littorinidae</taxon>
        <taxon>Littorina</taxon>
    </lineage>
</organism>
<evidence type="ECO:0000313" key="3">
    <source>
        <dbReference type="Proteomes" id="UP001374579"/>
    </source>
</evidence>
<accession>A0AAN9BYS4</accession>
<sequence>MASLQGQMAGGDVSDVIYSQIMNMSSSCPRSKRSSSAKSVGISFPAAPRNRSRSKTSPGNNQASYTDFDILKSRSWSESKLRSTSPVKTSALGRNTQRSSRSLLVSPALPRSALVSLTTRSATAVSYTTQHSTTVTRTACGSRGLTTPRRGLACGGSLTFGMKESALQAGATQIDRLQQEWAALEHCRAMKRASEMVQHRLNPMYRLSGSPVPLLQRYEVDDMELQRLREMTETNRTLQHDLKRIKFPHTGPRTPRKERNKSRGKSQQRHEAGTANTDDDAVNTNNTTTDNNTHGGETKQQPGDMEMSPGPDVMHPPSPVSSPPLTPRPYAHDPQQEELTQQEHAEQGELIHQETTEQGEASRADEGEVNPAGEEEEEVGDEETQEWTEAGDA</sequence>
<feature type="region of interest" description="Disordered" evidence="1">
    <location>
        <begin position="26"/>
        <end position="65"/>
    </location>
</feature>
<feature type="compositionally biased region" description="Polar residues" evidence="1">
    <location>
        <begin position="55"/>
        <end position="65"/>
    </location>
</feature>
<feature type="compositionally biased region" description="Low complexity" evidence="1">
    <location>
        <begin position="282"/>
        <end position="293"/>
    </location>
</feature>
<feature type="region of interest" description="Disordered" evidence="1">
    <location>
        <begin position="79"/>
        <end position="103"/>
    </location>
</feature>
<feature type="compositionally biased region" description="Basic and acidic residues" evidence="1">
    <location>
        <begin position="234"/>
        <end position="244"/>
    </location>
</feature>
<protein>
    <submittedName>
        <fullName evidence="2">Uncharacterized protein</fullName>
    </submittedName>
</protein>
<feature type="compositionally biased region" description="Basic residues" evidence="1">
    <location>
        <begin position="254"/>
        <end position="267"/>
    </location>
</feature>
<evidence type="ECO:0000256" key="1">
    <source>
        <dbReference type="SAM" id="MobiDB-lite"/>
    </source>
</evidence>
<feature type="region of interest" description="Disordered" evidence="1">
    <location>
        <begin position="234"/>
        <end position="393"/>
    </location>
</feature>
<reference evidence="2 3" key="1">
    <citation type="submission" date="2024-02" db="EMBL/GenBank/DDBJ databases">
        <title>Chromosome-scale genome assembly of the rough periwinkle Littorina saxatilis.</title>
        <authorList>
            <person name="De Jode A."/>
            <person name="Faria R."/>
            <person name="Formenti G."/>
            <person name="Sims Y."/>
            <person name="Smith T.P."/>
            <person name="Tracey A."/>
            <person name="Wood J.M.D."/>
            <person name="Zagrodzka Z.B."/>
            <person name="Johannesson K."/>
            <person name="Butlin R.K."/>
            <person name="Leder E.H."/>
        </authorList>
    </citation>
    <scope>NUCLEOTIDE SEQUENCE [LARGE SCALE GENOMIC DNA]</scope>
    <source>
        <strain evidence="2">Snail1</strain>
        <tissue evidence="2">Muscle</tissue>
    </source>
</reference>
<evidence type="ECO:0000313" key="2">
    <source>
        <dbReference type="EMBL" id="KAK7115196.1"/>
    </source>
</evidence>
<dbReference type="EMBL" id="JBAMIC010000001">
    <property type="protein sequence ID" value="KAK7115196.1"/>
    <property type="molecule type" value="Genomic_DNA"/>
</dbReference>
<gene>
    <name evidence="2" type="ORF">V1264_001118</name>
</gene>
<keyword evidence="3" id="KW-1185">Reference proteome</keyword>
<comment type="caution">
    <text evidence="2">The sequence shown here is derived from an EMBL/GenBank/DDBJ whole genome shotgun (WGS) entry which is preliminary data.</text>
</comment>